<organism evidence="1 2">
    <name type="scientific">Pacificispira spongiicola</name>
    <dbReference type="NCBI Taxonomy" id="2729598"/>
    <lineage>
        <taxon>Bacteria</taxon>
        <taxon>Pseudomonadati</taxon>
        <taxon>Pseudomonadota</taxon>
        <taxon>Alphaproteobacteria</taxon>
        <taxon>Rhodospirillales</taxon>
        <taxon>Rhodospirillaceae</taxon>
        <taxon>Pacificispira</taxon>
    </lineage>
</organism>
<accession>A0A7Y0E4X6</accession>
<sequence>MSDLIGRTGAPLHLQGLIVPYGEKIVVDGAPESFDPGAYDRQYPKGKWTAGVPLMWKHENFVVCDAHRVSVLNGEFGLWFDAALPDDAMSRHVAAMARSGHLGASMLFHAISAPRADGVVTRARLESVG</sequence>
<protein>
    <submittedName>
        <fullName evidence="1">Uncharacterized protein</fullName>
    </submittedName>
</protein>
<dbReference type="Proteomes" id="UP000539372">
    <property type="component" value="Unassembled WGS sequence"/>
</dbReference>
<evidence type="ECO:0000313" key="2">
    <source>
        <dbReference type="Proteomes" id="UP000539372"/>
    </source>
</evidence>
<comment type="caution">
    <text evidence="1">The sequence shown here is derived from an EMBL/GenBank/DDBJ whole genome shotgun (WGS) entry which is preliminary data.</text>
</comment>
<dbReference type="EMBL" id="JABBNT010000005">
    <property type="protein sequence ID" value="NMM46456.1"/>
    <property type="molecule type" value="Genomic_DNA"/>
</dbReference>
<evidence type="ECO:0000313" key="1">
    <source>
        <dbReference type="EMBL" id="NMM46456.1"/>
    </source>
</evidence>
<name>A0A7Y0E4X6_9PROT</name>
<gene>
    <name evidence="1" type="ORF">HH303_18340</name>
</gene>
<dbReference type="RefSeq" id="WP_169626809.1">
    <property type="nucleotide sequence ID" value="NZ_JABBNT010000005.1"/>
</dbReference>
<feature type="non-terminal residue" evidence="1">
    <location>
        <position position="129"/>
    </location>
</feature>
<dbReference type="AlphaFoldDB" id="A0A7Y0E4X6"/>
<keyword evidence="2" id="KW-1185">Reference proteome</keyword>
<reference evidence="1 2" key="1">
    <citation type="submission" date="2020-04" db="EMBL/GenBank/DDBJ databases">
        <title>Rhodospirillaceae bacterium KN72 isolated from deep sea.</title>
        <authorList>
            <person name="Zhang D.-C."/>
        </authorList>
    </citation>
    <scope>NUCLEOTIDE SEQUENCE [LARGE SCALE GENOMIC DNA]</scope>
    <source>
        <strain evidence="1 2">KN72</strain>
    </source>
</reference>
<proteinExistence type="predicted"/>